<accession>A0A7M2YX06</accession>
<dbReference type="AlphaFoldDB" id="A0A7M2YX06"/>
<dbReference type="InterPro" id="IPR011701">
    <property type="entry name" value="MFS"/>
</dbReference>
<dbReference type="Gene3D" id="1.20.1250.20">
    <property type="entry name" value="MFS general substrate transporter like domains"/>
    <property type="match status" value="2"/>
</dbReference>
<keyword evidence="4 5" id="KW-0472">Membrane</keyword>
<dbReference type="EMBL" id="QQZY01000003">
    <property type="protein sequence ID" value="RDI74535.1"/>
    <property type="molecule type" value="Genomic_DNA"/>
</dbReference>
<evidence type="ECO:0000259" key="6">
    <source>
        <dbReference type="PROSITE" id="PS50850"/>
    </source>
</evidence>
<dbReference type="Pfam" id="PF07690">
    <property type="entry name" value="MFS_1"/>
    <property type="match status" value="1"/>
</dbReference>
<evidence type="ECO:0000256" key="5">
    <source>
        <dbReference type="SAM" id="Phobius"/>
    </source>
</evidence>
<proteinExistence type="predicted"/>
<dbReference type="GO" id="GO:0022857">
    <property type="term" value="F:transmembrane transporter activity"/>
    <property type="evidence" value="ECO:0007669"/>
    <property type="project" value="InterPro"/>
</dbReference>
<dbReference type="GO" id="GO:0005886">
    <property type="term" value="C:plasma membrane"/>
    <property type="evidence" value="ECO:0007669"/>
    <property type="project" value="UniProtKB-SubCell"/>
</dbReference>
<keyword evidence="2 5" id="KW-0812">Transmembrane</keyword>
<feature type="transmembrane region" description="Helical" evidence="5">
    <location>
        <begin position="88"/>
        <end position="106"/>
    </location>
</feature>
<feature type="transmembrane region" description="Helical" evidence="5">
    <location>
        <begin position="21"/>
        <end position="45"/>
    </location>
</feature>
<feature type="transmembrane region" description="Helical" evidence="5">
    <location>
        <begin position="309"/>
        <end position="331"/>
    </location>
</feature>
<dbReference type="Proteomes" id="UP000254134">
    <property type="component" value="Unassembled WGS sequence"/>
</dbReference>
<feature type="transmembrane region" description="Helical" evidence="5">
    <location>
        <begin position="253"/>
        <end position="274"/>
    </location>
</feature>
<feature type="transmembrane region" description="Helical" evidence="5">
    <location>
        <begin position="112"/>
        <end position="137"/>
    </location>
</feature>
<dbReference type="PROSITE" id="PS50850">
    <property type="entry name" value="MFS"/>
    <property type="match status" value="1"/>
</dbReference>
<dbReference type="InterPro" id="IPR020846">
    <property type="entry name" value="MFS_dom"/>
</dbReference>
<sequence length="404" mass="40275">MQTGPEARGIARYRMLFEHPHVPALLGWGIVARLPLGMTALTLILVVRAGGAGYGEAGLVAAAYSLAVAVGAPYAGRRVDRRGAAPVLRLRLVAFPALLCLVALGGELDAPVVLVSLAAAAAGLALPPVSSALRSIWPRVLGDDAVRTAYALEAALQEVIFVGGPLLVAVLAVVSPLLAVLGAAAATLVGTLMFVRLPPVRAAGPAEEHHGSRLGALSSPGVRTIALLALFLGLAFGSVEIAAPAFAELEGNRALAGLALAGFAAGSLAGGLAAGLRPSSDDRRRLLVGAAVLVAALVLPLLAGSLATLTALFFVAGVPIAPIVGSAYGLIGRVAAPGSVAEAFAWFGTAVSTGFAGGSVAGGWLVDQHGWRSSVLLGVGFAGAGAAFLAARRATLAGTARPVR</sequence>
<dbReference type="PANTHER" id="PTHR23542:SF1">
    <property type="entry name" value="MAJOR FACILITATOR SUPERFAMILY (MFS) PROFILE DOMAIN-CONTAINING PROTEIN"/>
    <property type="match status" value="1"/>
</dbReference>
<feature type="transmembrane region" description="Helical" evidence="5">
    <location>
        <begin position="286"/>
        <end position="303"/>
    </location>
</feature>
<keyword evidence="3 5" id="KW-1133">Transmembrane helix</keyword>
<dbReference type="OrthoDB" id="5171875at2"/>
<reference evidence="8" key="2">
    <citation type="journal article" date="2019" name="MicrobiologyOpen">
        <title>High-quality draft genome sequence of Gaiella occulta isolated from a 150 meter deep mineral water borehole and comparison with the genome sequences of other deep-branching lineages of the phylum Actinobacteria.</title>
        <authorList>
            <person name="Severino R."/>
            <person name="Froufe H.J.C."/>
            <person name="Barroso C."/>
            <person name="Albuquerque L."/>
            <person name="Lobo-da-Cunha A."/>
            <person name="da Costa M.S."/>
            <person name="Egas C."/>
        </authorList>
    </citation>
    <scope>NUCLEOTIDE SEQUENCE [LARGE SCALE GENOMIC DNA]</scope>
    <source>
        <strain evidence="8">F2-233</strain>
    </source>
</reference>
<evidence type="ECO:0000313" key="8">
    <source>
        <dbReference type="Proteomes" id="UP000254134"/>
    </source>
</evidence>
<comment type="caution">
    <text evidence="7">The sequence shown here is derived from an EMBL/GenBank/DDBJ whole genome shotgun (WGS) entry which is preliminary data.</text>
</comment>
<evidence type="ECO:0000256" key="3">
    <source>
        <dbReference type="ARBA" id="ARBA00022989"/>
    </source>
</evidence>
<feature type="transmembrane region" description="Helical" evidence="5">
    <location>
        <begin position="343"/>
        <end position="365"/>
    </location>
</feature>
<dbReference type="SUPFAM" id="SSF103473">
    <property type="entry name" value="MFS general substrate transporter"/>
    <property type="match status" value="1"/>
</dbReference>
<comment type="subcellular location">
    <subcellularLocation>
        <location evidence="1">Cell membrane</location>
        <topology evidence="1">Multi-pass membrane protein</topology>
    </subcellularLocation>
</comment>
<organism evidence="7 8">
    <name type="scientific">Gaiella occulta</name>
    <dbReference type="NCBI Taxonomy" id="1002870"/>
    <lineage>
        <taxon>Bacteria</taxon>
        <taxon>Bacillati</taxon>
        <taxon>Actinomycetota</taxon>
        <taxon>Thermoleophilia</taxon>
        <taxon>Gaiellales</taxon>
        <taxon>Gaiellaceae</taxon>
        <taxon>Gaiella</taxon>
    </lineage>
</organism>
<feature type="transmembrane region" description="Helical" evidence="5">
    <location>
        <begin position="225"/>
        <end position="247"/>
    </location>
</feature>
<keyword evidence="8" id="KW-1185">Reference proteome</keyword>
<gene>
    <name evidence="7" type="ORF">Gocc_1424</name>
</gene>
<dbReference type="InterPro" id="IPR036259">
    <property type="entry name" value="MFS_trans_sf"/>
</dbReference>
<feature type="transmembrane region" description="Helical" evidence="5">
    <location>
        <begin position="371"/>
        <end position="391"/>
    </location>
</feature>
<evidence type="ECO:0000256" key="1">
    <source>
        <dbReference type="ARBA" id="ARBA00004651"/>
    </source>
</evidence>
<evidence type="ECO:0000256" key="4">
    <source>
        <dbReference type="ARBA" id="ARBA00023136"/>
    </source>
</evidence>
<evidence type="ECO:0000256" key="2">
    <source>
        <dbReference type="ARBA" id="ARBA00022692"/>
    </source>
</evidence>
<dbReference type="RefSeq" id="WP_114795869.1">
    <property type="nucleotide sequence ID" value="NZ_QQZY01000003.1"/>
</dbReference>
<feature type="transmembrane region" description="Helical" evidence="5">
    <location>
        <begin position="57"/>
        <end position="76"/>
    </location>
</feature>
<name>A0A7M2YX06_9ACTN</name>
<feature type="domain" description="Major facilitator superfamily (MFS) profile" evidence="6">
    <location>
        <begin position="221"/>
        <end position="404"/>
    </location>
</feature>
<evidence type="ECO:0000313" key="7">
    <source>
        <dbReference type="EMBL" id="RDI74535.1"/>
    </source>
</evidence>
<feature type="transmembrane region" description="Helical" evidence="5">
    <location>
        <begin position="149"/>
        <end position="171"/>
    </location>
</feature>
<reference evidence="7 8" key="1">
    <citation type="submission" date="2018-07" db="EMBL/GenBank/DDBJ databases">
        <title>High-quality-draft genome sequence of Gaiella occulta.</title>
        <authorList>
            <person name="Severino R."/>
            <person name="Froufe H.J.C."/>
            <person name="Rainey F.A."/>
            <person name="Barroso C."/>
            <person name="Albuquerque L."/>
            <person name="Lobo-Da-Cunha A."/>
            <person name="Da Costa M.S."/>
            <person name="Egas C."/>
        </authorList>
    </citation>
    <scope>NUCLEOTIDE SEQUENCE [LARGE SCALE GENOMIC DNA]</scope>
    <source>
        <strain evidence="7 8">F2-233</strain>
    </source>
</reference>
<dbReference type="PANTHER" id="PTHR23542">
    <property type="match status" value="1"/>
</dbReference>
<protein>
    <recommendedName>
        <fullName evidence="6">Major facilitator superfamily (MFS) profile domain-containing protein</fullName>
    </recommendedName>
</protein>